<evidence type="ECO:0000256" key="3">
    <source>
        <dbReference type="ARBA" id="ARBA00010701"/>
    </source>
</evidence>
<evidence type="ECO:0000256" key="7">
    <source>
        <dbReference type="ARBA" id="ARBA00023157"/>
    </source>
</evidence>
<dbReference type="EC" id="3.1.1.32" evidence="4"/>
<dbReference type="GeneID" id="107069599"/>
<evidence type="ECO:0000256" key="4">
    <source>
        <dbReference type="ARBA" id="ARBA00013179"/>
    </source>
</evidence>
<dbReference type="PRINTS" id="PR00821">
    <property type="entry name" value="TAGLIPASE"/>
</dbReference>
<comment type="catalytic activity">
    <reaction evidence="1">
        <text>a 1,2-diacyl-sn-glycero-3-phosphocholine + H2O = a 2-acyl-sn-glycero-3-phosphocholine + a fatty acid + H(+)</text>
        <dbReference type="Rhea" id="RHEA:18689"/>
        <dbReference type="ChEBI" id="CHEBI:15377"/>
        <dbReference type="ChEBI" id="CHEBI:15378"/>
        <dbReference type="ChEBI" id="CHEBI:28868"/>
        <dbReference type="ChEBI" id="CHEBI:57643"/>
        <dbReference type="ChEBI" id="CHEBI:57875"/>
        <dbReference type="EC" id="3.1.1.32"/>
    </reaction>
</comment>
<dbReference type="SUPFAM" id="SSF53474">
    <property type="entry name" value="alpha/beta-Hydrolases"/>
    <property type="match status" value="1"/>
</dbReference>
<evidence type="ECO:0000256" key="2">
    <source>
        <dbReference type="ARBA" id="ARBA00004613"/>
    </source>
</evidence>
<evidence type="ECO:0000259" key="10">
    <source>
        <dbReference type="Pfam" id="PF00151"/>
    </source>
</evidence>
<dbReference type="Gene3D" id="3.40.50.1820">
    <property type="entry name" value="alpha/beta hydrolase"/>
    <property type="match status" value="1"/>
</dbReference>
<dbReference type="PANTHER" id="PTHR11610:SF150">
    <property type="entry name" value="FI01825P-RELATED"/>
    <property type="match status" value="1"/>
</dbReference>
<keyword evidence="5" id="KW-0964">Secreted</keyword>
<feature type="chain" id="PRO_5046967322" description="phospholipase A1" evidence="9">
    <location>
        <begin position="22"/>
        <end position="328"/>
    </location>
</feature>
<dbReference type="InterPro" id="IPR029058">
    <property type="entry name" value="AB_hydrolase_fold"/>
</dbReference>
<comment type="similarity">
    <text evidence="3 8">Belongs to the AB hydrolase superfamily. Lipase family.</text>
</comment>
<evidence type="ECO:0000313" key="11">
    <source>
        <dbReference type="Proteomes" id="UP000694924"/>
    </source>
</evidence>
<evidence type="ECO:0000256" key="8">
    <source>
        <dbReference type="RuleBase" id="RU004262"/>
    </source>
</evidence>
<organism evidence="11 12">
    <name type="scientific">Polistes dominula</name>
    <name type="common">European paper wasp</name>
    <name type="synonym">Vespa dominula</name>
    <dbReference type="NCBI Taxonomy" id="743375"/>
    <lineage>
        <taxon>Eukaryota</taxon>
        <taxon>Metazoa</taxon>
        <taxon>Ecdysozoa</taxon>
        <taxon>Arthropoda</taxon>
        <taxon>Hexapoda</taxon>
        <taxon>Insecta</taxon>
        <taxon>Pterygota</taxon>
        <taxon>Neoptera</taxon>
        <taxon>Endopterygota</taxon>
        <taxon>Hymenoptera</taxon>
        <taxon>Apocrita</taxon>
        <taxon>Aculeata</taxon>
        <taxon>Vespoidea</taxon>
        <taxon>Vespidae</taxon>
        <taxon>Polistinae</taxon>
        <taxon>Polistini</taxon>
        <taxon>Polistes</taxon>
    </lineage>
</organism>
<dbReference type="InterPro" id="IPR000734">
    <property type="entry name" value="TAG_lipase"/>
</dbReference>
<comment type="subcellular location">
    <subcellularLocation>
        <location evidence="2">Secreted</location>
    </subcellularLocation>
</comment>
<evidence type="ECO:0000313" key="12">
    <source>
        <dbReference type="RefSeq" id="XP_015182533.1"/>
    </source>
</evidence>
<dbReference type="InterPro" id="IPR013818">
    <property type="entry name" value="Lipase"/>
</dbReference>
<keyword evidence="11" id="KW-1185">Reference proteome</keyword>
<gene>
    <name evidence="12" type="primary">LOC107069599</name>
</gene>
<accession>A0ABM1IQP6</accession>
<feature type="signal peptide" evidence="9">
    <location>
        <begin position="1"/>
        <end position="21"/>
    </location>
</feature>
<keyword evidence="7" id="KW-1015">Disulfide bond</keyword>
<keyword evidence="6" id="KW-0378">Hydrolase</keyword>
<evidence type="ECO:0000256" key="6">
    <source>
        <dbReference type="ARBA" id="ARBA00022801"/>
    </source>
</evidence>
<proteinExistence type="inferred from homology"/>
<evidence type="ECO:0000256" key="9">
    <source>
        <dbReference type="SAM" id="SignalP"/>
    </source>
</evidence>
<feature type="domain" description="Lipase" evidence="10">
    <location>
        <begin position="57"/>
        <end position="288"/>
    </location>
</feature>
<evidence type="ECO:0000256" key="1">
    <source>
        <dbReference type="ARBA" id="ARBA00000111"/>
    </source>
</evidence>
<protein>
    <recommendedName>
        <fullName evidence="4">phospholipase A1</fullName>
        <ecNumber evidence="4">3.1.1.32</ecNumber>
    </recommendedName>
</protein>
<dbReference type="InterPro" id="IPR033906">
    <property type="entry name" value="Lipase_N"/>
</dbReference>
<name>A0ABM1IQP6_POLDO</name>
<reference evidence="12" key="1">
    <citation type="submission" date="2025-08" db="UniProtKB">
        <authorList>
            <consortium name="RefSeq"/>
        </authorList>
    </citation>
    <scope>IDENTIFICATION</scope>
    <source>
        <tissue evidence="12">Whole body</tissue>
    </source>
</reference>
<dbReference type="PANTHER" id="PTHR11610">
    <property type="entry name" value="LIPASE"/>
    <property type="match status" value="1"/>
</dbReference>
<dbReference type="Pfam" id="PF00151">
    <property type="entry name" value="Lipase"/>
    <property type="match status" value="1"/>
</dbReference>
<dbReference type="RefSeq" id="XP_015182533.1">
    <property type="nucleotide sequence ID" value="XM_015327047.1"/>
</dbReference>
<sequence length="328" mass="36123">MGTLFVFLAIFCTFSLNLTNGYEPYYFSDDNGIPHFVDADEYMLTNDDFIELAANLSSVKFLLYTRQNPKNGYVLKMSDPENFFNSNWNKSNPTRIVTHGWRGNGNSESCVEIRDAFLKVNDYNIIVIDWGVVASDIIYSKVRACIPNVAKYVGAFIDYLNFFGDIELDKTLMIGHSLGAHLISLSAKHTDGQIGEVLGLDPAGPGYHNSDPNKRIHKSHADYVQVIHTNAGKLGLGGNIGMSDFHMNGGKSQPGCHLDIFGNCAHARSYRYFAESIVNHHGFRATPVTCNKSPFTCPSVYMGGPTLDHSAQGAYTLPTASKPPFALG</sequence>
<dbReference type="Proteomes" id="UP000694924">
    <property type="component" value="Unplaced"/>
</dbReference>
<keyword evidence="9" id="KW-0732">Signal</keyword>
<evidence type="ECO:0000256" key="5">
    <source>
        <dbReference type="ARBA" id="ARBA00022525"/>
    </source>
</evidence>
<dbReference type="CDD" id="cd00707">
    <property type="entry name" value="Pancreat_lipase_like"/>
    <property type="match status" value="1"/>
</dbReference>